<evidence type="ECO:0000313" key="9">
    <source>
        <dbReference type="Proteomes" id="UP000187181"/>
    </source>
</evidence>
<evidence type="ECO:0000256" key="4">
    <source>
        <dbReference type="ARBA" id="ARBA00022692"/>
    </source>
</evidence>
<feature type="transmembrane region" description="Helical" evidence="7">
    <location>
        <begin position="286"/>
        <end position="307"/>
    </location>
</feature>
<evidence type="ECO:0000256" key="6">
    <source>
        <dbReference type="ARBA" id="ARBA00023136"/>
    </source>
</evidence>
<reference evidence="9" key="1">
    <citation type="submission" date="2017-01" db="EMBL/GenBank/DDBJ databases">
        <authorList>
            <person name="Varghese N."/>
            <person name="Submissions S."/>
        </authorList>
    </citation>
    <scope>NUCLEOTIDE SEQUENCE [LARGE SCALE GENOMIC DNA]</scope>
    <source>
        <strain evidence="9">LP100</strain>
    </source>
</reference>
<comment type="subcellular location">
    <subcellularLocation>
        <location evidence="1">Cell membrane</location>
        <topology evidence="1">Multi-pass membrane protein</topology>
    </subcellularLocation>
</comment>
<dbReference type="CDD" id="cd13127">
    <property type="entry name" value="MATE_tuaB_like"/>
    <property type="match status" value="1"/>
</dbReference>
<dbReference type="PANTHER" id="PTHR30250:SF10">
    <property type="entry name" value="LIPOPOLYSACCHARIDE BIOSYNTHESIS PROTEIN WZXC"/>
    <property type="match status" value="1"/>
</dbReference>
<feature type="transmembrane region" description="Helical" evidence="7">
    <location>
        <begin position="148"/>
        <end position="168"/>
    </location>
</feature>
<evidence type="ECO:0000256" key="1">
    <source>
        <dbReference type="ARBA" id="ARBA00004651"/>
    </source>
</evidence>
<evidence type="ECO:0000256" key="3">
    <source>
        <dbReference type="ARBA" id="ARBA00022475"/>
    </source>
</evidence>
<comment type="similarity">
    <text evidence="2">Belongs to the polysaccharide synthase family.</text>
</comment>
<keyword evidence="4 7" id="KW-0812">Transmembrane</keyword>
<evidence type="ECO:0000313" key="8">
    <source>
        <dbReference type="EMBL" id="SIT84921.1"/>
    </source>
</evidence>
<keyword evidence="9" id="KW-1185">Reference proteome</keyword>
<proteinExistence type="inferred from homology"/>
<gene>
    <name evidence="8" type="ORF">SAMN05444128_1466</name>
</gene>
<feature type="transmembrane region" description="Helical" evidence="7">
    <location>
        <begin position="113"/>
        <end position="136"/>
    </location>
</feature>
<keyword evidence="5 7" id="KW-1133">Transmembrane helix</keyword>
<feature type="transmembrane region" description="Helical" evidence="7">
    <location>
        <begin position="81"/>
        <end position="101"/>
    </location>
</feature>
<dbReference type="AlphaFoldDB" id="A0A1R3X212"/>
<feature type="transmembrane region" description="Helical" evidence="7">
    <location>
        <begin position="416"/>
        <end position="434"/>
    </location>
</feature>
<dbReference type="OrthoDB" id="9770347at2"/>
<feature type="transmembrane region" description="Helical" evidence="7">
    <location>
        <begin position="354"/>
        <end position="372"/>
    </location>
</feature>
<keyword evidence="3" id="KW-1003">Cell membrane</keyword>
<accession>A0A1R3X212</accession>
<sequence>MSKNLASKAVSGLKWSSAGTIANAVMQIGYTSAMARLLAPEAFGLVALSAVILRFGYYFANLGLNQAIIQKEELTTENIRAAFTSSALLGAVFTVLAWALAPYATLIFDMPEVVPIVRVMALAFVIGGVSATATSLLQRNMRFKELSIVETASYVVSYLGVGILLAWLDFGVWSLVYASLVQQLLVAIGAHAMARHNVLPVVRWEAYRALLAYGSKMSVISFFEFIYSELATLLIGRVFGAFKLGIYNRAFMLVNLPMYNLTRTVSRVVFPSFSKLQSETATLAKVYLSSTTLLATIIIPVCLGIMVAAPEIVHVLLGDQWLEAIPVLQVLSLAIPLSFVTMFAGIVCDAKAVLNWKIVITITLIVVISGLFFLLRDYGLVGFGFALLISELVRIGMYQTLMKKILEISYWKQMRVYLPGIMNGAVVAIVVYLLSSLLRNMELPHLVVMVSQMIVGGFVFLAMILLFPHSALREQLQMIFSKLGVQDNPSSYYGRMLMRYRKSLIKETEQV</sequence>
<evidence type="ECO:0000256" key="7">
    <source>
        <dbReference type="SAM" id="Phobius"/>
    </source>
</evidence>
<feature type="transmembrane region" description="Helical" evidence="7">
    <location>
        <begin position="378"/>
        <end position="395"/>
    </location>
</feature>
<feature type="transmembrane region" description="Helical" evidence="7">
    <location>
        <begin position="327"/>
        <end position="347"/>
    </location>
</feature>
<dbReference type="RefSeq" id="WP_076667028.1">
    <property type="nucleotide sequence ID" value="NZ_FTPP01000001.1"/>
</dbReference>
<protein>
    <submittedName>
        <fullName evidence="8">Membrane protein involved in the export of O-antigen and teichoic acid</fullName>
    </submittedName>
</protein>
<dbReference type="InterPro" id="IPR050833">
    <property type="entry name" value="Poly_Biosynth_Transport"/>
</dbReference>
<dbReference type="Pfam" id="PF13440">
    <property type="entry name" value="Polysacc_synt_3"/>
    <property type="match status" value="1"/>
</dbReference>
<dbReference type="PANTHER" id="PTHR30250">
    <property type="entry name" value="PST FAMILY PREDICTED COLANIC ACID TRANSPORTER"/>
    <property type="match status" value="1"/>
</dbReference>
<dbReference type="Proteomes" id="UP000187181">
    <property type="component" value="Unassembled WGS sequence"/>
</dbReference>
<evidence type="ECO:0000256" key="5">
    <source>
        <dbReference type="ARBA" id="ARBA00022989"/>
    </source>
</evidence>
<organism evidence="8 9">
    <name type="scientific">Pontibacter indicus</name>
    <dbReference type="NCBI Taxonomy" id="1317125"/>
    <lineage>
        <taxon>Bacteria</taxon>
        <taxon>Pseudomonadati</taxon>
        <taxon>Bacteroidota</taxon>
        <taxon>Cytophagia</taxon>
        <taxon>Cytophagales</taxon>
        <taxon>Hymenobacteraceae</taxon>
        <taxon>Pontibacter</taxon>
    </lineage>
</organism>
<feature type="transmembrane region" description="Helical" evidence="7">
    <location>
        <begin position="446"/>
        <end position="467"/>
    </location>
</feature>
<dbReference type="GO" id="GO:0005886">
    <property type="term" value="C:plasma membrane"/>
    <property type="evidence" value="ECO:0007669"/>
    <property type="project" value="UniProtKB-SubCell"/>
</dbReference>
<feature type="transmembrane region" description="Helical" evidence="7">
    <location>
        <begin position="42"/>
        <end position="60"/>
    </location>
</feature>
<evidence type="ECO:0000256" key="2">
    <source>
        <dbReference type="ARBA" id="ARBA00007430"/>
    </source>
</evidence>
<name>A0A1R3X212_9BACT</name>
<dbReference type="EMBL" id="FTPP01000001">
    <property type="protein sequence ID" value="SIT84921.1"/>
    <property type="molecule type" value="Genomic_DNA"/>
</dbReference>
<dbReference type="STRING" id="1317125.SAMN05444128_1466"/>
<keyword evidence="6 7" id="KW-0472">Membrane</keyword>